<evidence type="ECO:0000256" key="4">
    <source>
        <dbReference type="ARBA" id="ARBA00022676"/>
    </source>
</evidence>
<evidence type="ECO:0000313" key="14">
    <source>
        <dbReference type="Proteomes" id="UP001217089"/>
    </source>
</evidence>
<dbReference type="EMBL" id="JARBDR010000337">
    <property type="protein sequence ID" value="KAJ8315216.1"/>
    <property type="molecule type" value="Genomic_DNA"/>
</dbReference>
<feature type="domain" description="Galactosyltransferase N-terminal" evidence="12">
    <location>
        <begin position="2"/>
        <end position="70"/>
    </location>
</feature>
<proteinExistence type="inferred from homology"/>
<dbReference type="InterPro" id="IPR027995">
    <property type="entry name" value="Galactosyl_T_N"/>
</dbReference>
<evidence type="ECO:0000256" key="6">
    <source>
        <dbReference type="ARBA" id="ARBA00022692"/>
    </source>
</evidence>
<dbReference type="InterPro" id="IPR003859">
    <property type="entry name" value="Galactosyl_T"/>
</dbReference>
<dbReference type="PRINTS" id="PR02050">
    <property type="entry name" value="B14GALTRFASE"/>
</dbReference>
<dbReference type="Proteomes" id="UP001217089">
    <property type="component" value="Unassembled WGS sequence"/>
</dbReference>
<comment type="pathway">
    <text evidence="2">Protein modification; protein glycosylation.</text>
</comment>
<evidence type="ECO:0000256" key="1">
    <source>
        <dbReference type="ARBA" id="ARBA00004606"/>
    </source>
</evidence>
<evidence type="ECO:0000256" key="10">
    <source>
        <dbReference type="ARBA" id="ARBA00023180"/>
    </source>
</evidence>
<organism evidence="13 14">
    <name type="scientific">Tegillarca granosa</name>
    <name type="common">Malaysian cockle</name>
    <name type="synonym">Anadara granosa</name>
    <dbReference type="NCBI Taxonomy" id="220873"/>
    <lineage>
        <taxon>Eukaryota</taxon>
        <taxon>Metazoa</taxon>
        <taxon>Spiralia</taxon>
        <taxon>Lophotrochozoa</taxon>
        <taxon>Mollusca</taxon>
        <taxon>Bivalvia</taxon>
        <taxon>Autobranchia</taxon>
        <taxon>Pteriomorphia</taxon>
        <taxon>Arcoida</taxon>
        <taxon>Arcoidea</taxon>
        <taxon>Arcidae</taxon>
        <taxon>Tegillarca</taxon>
    </lineage>
</organism>
<dbReference type="InterPro" id="IPR027791">
    <property type="entry name" value="Galactosyl_T_C"/>
</dbReference>
<comment type="subcellular location">
    <subcellularLocation>
        <location evidence="1">Membrane</location>
        <topology evidence="1">Single-pass type II membrane protein</topology>
    </subcellularLocation>
</comment>
<feature type="domain" description="Galactosyltransferase C-terminal" evidence="11">
    <location>
        <begin position="98"/>
        <end position="174"/>
    </location>
</feature>
<evidence type="ECO:0000259" key="11">
    <source>
        <dbReference type="Pfam" id="PF02709"/>
    </source>
</evidence>
<evidence type="ECO:0000256" key="8">
    <source>
        <dbReference type="ARBA" id="ARBA00022989"/>
    </source>
</evidence>
<gene>
    <name evidence="13" type="ORF">KUTeg_007366</name>
</gene>
<dbReference type="InterPro" id="IPR029044">
    <property type="entry name" value="Nucleotide-diphossugar_trans"/>
</dbReference>
<keyword evidence="5" id="KW-0808">Transferase</keyword>
<dbReference type="SUPFAM" id="SSF53448">
    <property type="entry name" value="Nucleotide-diphospho-sugar transferases"/>
    <property type="match status" value="1"/>
</dbReference>
<keyword evidence="9" id="KW-0472">Membrane</keyword>
<dbReference type="PANTHER" id="PTHR19300:SF57">
    <property type="entry name" value="BETA-1,4-N-ACETYLGALACTOSAMINYLTRANSFERASE"/>
    <property type="match status" value="1"/>
</dbReference>
<keyword evidence="7" id="KW-0735">Signal-anchor</keyword>
<name>A0ABQ9FD44_TEGGR</name>
<evidence type="ECO:0000256" key="9">
    <source>
        <dbReference type="ARBA" id="ARBA00023136"/>
    </source>
</evidence>
<protein>
    <recommendedName>
        <fullName evidence="15">Beta-1,4-N-acetylgalactosaminyltransferase bre-4</fullName>
    </recommendedName>
</protein>
<comment type="caution">
    <text evidence="13">The sequence shown here is derived from an EMBL/GenBank/DDBJ whole genome shotgun (WGS) entry which is preliminary data.</text>
</comment>
<accession>A0ABQ9FD44</accession>
<dbReference type="PANTHER" id="PTHR19300">
    <property type="entry name" value="BETA-1,4-GALACTOSYLTRANSFERASE"/>
    <property type="match status" value="1"/>
</dbReference>
<comment type="similarity">
    <text evidence="3">Belongs to the glycosyltransferase 7 family.</text>
</comment>
<keyword evidence="4" id="KW-0328">Glycosyltransferase</keyword>
<evidence type="ECO:0000256" key="2">
    <source>
        <dbReference type="ARBA" id="ARBA00004922"/>
    </source>
</evidence>
<evidence type="ECO:0008006" key="15">
    <source>
        <dbReference type="Google" id="ProtNLM"/>
    </source>
</evidence>
<reference evidence="13 14" key="1">
    <citation type="submission" date="2022-12" db="EMBL/GenBank/DDBJ databases">
        <title>Chromosome-level genome of Tegillarca granosa.</title>
        <authorList>
            <person name="Kim J."/>
        </authorList>
    </citation>
    <scope>NUCLEOTIDE SEQUENCE [LARGE SCALE GENOMIC DNA]</scope>
    <source>
        <strain evidence="13">Teg-2019</strain>
        <tissue evidence="13">Adductor muscle</tissue>
    </source>
</reference>
<keyword evidence="8" id="KW-1133">Transmembrane helix</keyword>
<keyword evidence="6" id="KW-0812">Transmembrane</keyword>
<evidence type="ECO:0000256" key="3">
    <source>
        <dbReference type="ARBA" id="ARBA00005735"/>
    </source>
</evidence>
<dbReference type="Pfam" id="PF02709">
    <property type="entry name" value="Glyco_transf_7C"/>
    <property type="match status" value="1"/>
</dbReference>
<keyword evidence="10" id="KW-0325">Glycoprotein</keyword>
<evidence type="ECO:0000256" key="5">
    <source>
        <dbReference type="ARBA" id="ARBA00022679"/>
    </source>
</evidence>
<evidence type="ECO:0000259" key="12">
    <source>
        <dbReference type="Pfam" id="PF13733"/>
    </source>
</evidence>
<dbReference type="Gene3D" id="3.90.550.10">
    <property type="entry name" value="Spore Coat Polysaccharide Biosynthesis Protein SpsA, Chain A"/>
    <property type="match status" value="2"/>
</dbReference>
<keyword evidence="14" id="KW-1185">Reference proteome</keyword>
<sequence length="231" mass="27402">MSWSQIEYNHRNLQAGGRHKPSNCTARHRVAIIIPFRDRDMHLKLFLNNIHPFLQRQQLDYGIYVIDQLYDYQCFIFHDVDLIPEYDLNMYTCPENPRHMSVAIDKYKYRLPYAHIFGGVVAITREQFQVVNGFSNQFFGWGGEDDDMFNRIKLSNMSISRYTSEVARYKSLSHAKEKPNPARFKLIRKGMKGSFKHEGLNTIKYKRLKLDLRNRASSDRAEQMFDTNIMY</sequence>
<dbReference type="Pfam" id="PF13733">
    <property type="entry name" value="Glyco_transf_7N"/>
    <property type="match status" value="1"/>
</dbReference>
<evidence type="ECO:0000313" key="13">
    <source>
        <dbReference type="EMBL" id="KAJ8315216.1"/>
    </source>
</evidence>
<evidence type="ECO:0000256" key="7">
    <source>
        <dbReference type="ARBA" id="ARBA00022968"/>
    </source>
</evidence>